<dbReference type="PANTHER" id="PTHR42759:SF5">
    <property type="entry name" value="METHANOL DEHYDROGENASE REGULATOR"/>
    <property type="match status" value="1"/>
</dbReference>
<dbReference type="Pfam" id="PF07726">
    <property type="entry name" value="AAA_3"/>
    <property type="match status" value="1"/>
</dbReference>
<reference evidence="7" key="1">
    <citation type="submission" date="2016-06" db="EMBL/GenBank/DDBJ databases">
        <authorList>
            <person name="Varghese N."/>
            <person name="Submissions Spin"/>
        </authorList>
    </citation>
    <scope>NUCLEOTIDE SEQUENCE [LARGE SCALE GENOMIC DNA]</scope>
    <source>
        <strain evidence="7">DSM 43816</strain>
    </source>
</reference>
<keyword evidence="1" id="KW-0547">Nucleotide-binding</keyword>
<dbReference type="InterPro" id="IPR011703">
    <property type="entry name" value="ATPase_AAA-3"/>
</dbReference>
<dbReference type="OrthoDB" id="9808397at2"/>
<evidence type="ECO:0000256" key="3">
    <source>
        <dbReference type="ARBA" id="ARBA00061607"/>
    </source>
</evidence>
<evidence type="ECO:0000313" key="6">
    <source>
        <dbReference type="EMBL" id="SCE85245.1"/>
    </source>
</evidence>
<evidence type="ECO:0000256" key="2">
    <source>
        <dbReference type="ARBA" id="ARBA00022840"/>
    </source>
</evidence>
<dbReference type="Proteomes" id="UP000198253">
    <property type="component" value="Chromosome I"/>
</dbReference>
<dbReference type="RefSeq" id="WP_088980901.1">
    <property type="nucleotide sequence ID" value="NZ_LT607413.1"/>
</dbReference>
<name>A0A1C4VN65_MICEC</name>
<dbReference type="InParanoid" id="A0A1C4VN65"/>
<accession>A0A1C4VN65</accession>
<dbReference type="Gene3D" id="1.10.8.80">
    <property type="entry name" value="Magnesium chelatase subunit I, C-Terminal domain"/>
    <property type="match status" value="1"/>
</dbReference>
<dbReference type="Gene3D" id="3.40.50.300">
    <property type="entry name" value="P-loop containing nucleotide triphosphate hydrolases"/>
    <property type="match status" value="1"/>
</dbReference>
<gene>
    <name evidence="6" type="ORF">GA0070618_1398</name>
</gene>
<evidence type="ECO:0000256" key="1">
    <source>
        <dbReference type="ARBA" id="ARBA00022741"/>
    </source>
</evidence>
<dbReference type="SUPFAM" id="SSF52540">
    <property type="entry name" value="P-loop containing nucleoside triphosphate hydrolases"/>
    <property type="match status" value="1"/>
</dbReference>
<evidence type="ECO:0000259" key="5">
    <source>
        <dbReference type="Pfam" id="PF17863"/>
    </source>
</evidence>
<dbReference type="GO" id="GO:0016887">
    <property type="term" value="F:ATP hydrolysis activity"/>
    <property type="evidence" value="ECO:0007669"/>
    <property type="project" value="InterPro"/>
</dbReference>
<dbReference type="CDD" id="cd00009">
    <property type="entry name" value="AAA"/>
    <property type="match status" value="1"/>
</dbReference>
<dbReference type="GO" id="GO:0005524">
    <property type="term" value="F:ATP binding"/>
    <property type="evidence" value="ECO:0007669"/>
    <property type="project" value="UniProtKB-KW"/>
</dbReference>
<dbReference type="FunFam" id="3.40.50.300:FF:000640">
    <property type="entry name" value="MoxR family ATPase"/>
    <property type="match status" value="1"/>
</dbReference>
<feature type="domain" description="ATPase AAA-3" evidence="4">
    <location>
        <begin position="50"/>
        <end position="180"/>
    </location>
</feature>
<dbReference type="InterPro" id="IPR050764">
    <property type="entry name" value="CbbQ/NirQ/NorQ/GpvN"/>
</dbReference>
<evidence type="ECO:0000313" key="7">
    <source>
        <dbReference type="Proteomes" id="UP000198253"/>
    </source>
</evidence>
<keyword evidence="7" id="KW-1185">Reference proteome</keyword>
<organism evidence="6 7">
    <name type="scientific">Micromonospora echinospora</name>
    <name type="common">Micromonospora purpurea</name>
    <dbReference type="NCBI Taxonomy" id="1877"/>
    <lineage>
        <taxon>Bacteria</taxon>
        <taxon>Bacillati</taxon>
        <taxon>Actinomycetota</taxon>
        <taxon>Actinomycetes</taxon>
        <taxon>Micromonosporales</taxon>
        <taxon>Micromonosporaceae</taxon>
        <taxon>Micromonospora</taxon>
    </lineage>
</organism>
<keyword evidence="2" id="KW-0067">ATP-binding</keyword>
<dbReference type="PANTHER" id="PTHR42759">
    <property type="entry name" value="MOXR FAMILY PROTEIN"/>
    <property type="match status" value="1"/>
</dbReference>
<comment type="similarity">
    <text evidence="3">Belongs to the MoxR family.</text>
</comment>
<proteinExistence type="inferred from homology"/>
<dbReference type="AlphaFoldDB" id="A0A1C4VN65"/>
<feature type="domain" description="ChlI/MoxR AAA lid" evidence="5">
    <location>
        <begin position="243"/>
        <end position="314"/>
    </location>
</feature>
<dbReference type="Pfam" id="PF17863">
    <property type="entry name" value="AAA_lid_2"/>
    <property type="match status" value="1"/>
</dbReference>
<dbReference type="InterPro" id="IPR027417">
    <property type="entry name" value="P-loop_NTPase"/>
</dbReference>
<sequence length="327" mass="34965">MNTSNSEAGHDPAAYFAARYEAVRANVTRALSGKPEAVRLALTCFFAGGHLLVEDVPGVGKTTLAKAIAASVDASWHRIQFTPDLLPSDITGTTVYDQRTGTFEFRPGPAFAHLVLADEINRASPKTQSALLEVMAERQVTVDGRSYPVPAPFLVVATQNPVDLAGTYRLPEAQLDRFLLRISVGYPDVAAERDILVGRSRDGGVPELSPVASVEQVRWMIEYVSRVHVADAVAEYVARIAEATRRDPRLRLGASPRGSLALVRAAQSWAAGQGRGYVVPDDVKAVAQPALGHRLLLASATEIEGGSADDVLRDVLGTVPVPLAARV</sequence>
<dbReference type="PIRSF" id="PIRSF002849">
    <property type="entry name" value="AAA_ATPase_chaperone_MoxR_prd"/>
    <property type="match status" value="1"/>
</dbReference>
<dbReference type="EMBL" id="LT607413">
    <property type="protein sequence ID" value="SCE85245.1"/>
    <property type="molecule type" value="Genomic_DNA"/>
</dbReference>
<dbReference type="InterPro" id="IPR041628">
    <property type="entry name" value="ChlI/MoxR_AAA_lid"/>
</dbReference>
<protein>
    <submittedName>
        <fullName evidence="6">MoxR-like ATPase</fullName>
    </submittedName>
</protein>
<evidence type="ECO:0000259" key="4">
    <source>
        <dbReference type="Pfam" id="PF07726"/>
    </source>
</evidence>